<feature type="region of interest" description="Disordered" evidence="2">
    <location>
        <begin position="152"/>
        <end position="261"/>
    </location>
</feature>
<proteinExistence type="predicted"/>
<evidence type="ECO:0000313" key="4">
    <source>
        <dbReference type="Proteomes" id="UP000053660"/>
    </source>
</evidence>
<feature type="coiled-coil region" evidence="1">
    <location>
        <begin position="92"/>
        <end position="126"/>
    </location>
</feature>
<keyword evidence="4" id="KW-1185">Reference proteome</keyword>
<feature type="compositionally biased region" description="Polar residues" evidence="2">
    <location>
        <begin position="45"/>
        <end position="55"/>
    </location>
</feature>
<gene>
    <name evidence="3" type="ORF">OESDEN_07974</name>
</gene>
<sequence length="297" mass="33360">MWLKITHLTNEKYANVLSPLGVEQIKKLFSNCKRRRRIRSETEDCPTTLSPTSPDSGAVVDAGNTADMVPSLDSSFAHDENTSQNLRNLIQGLDLSIEIRDLKRQLAESEAEVARLQRVVVEQANDCRNRINVVIDFLKASIERKVAEDQLADGRRTSAGKPKVPRLDEAPVNQPATQTKSSAATNTKQPLPEAKTQADDSLMFDMSDASASHPGTSGETWIPYPEVKEPTESEKKRRAAKLEEEKRKKKAEGFYQPRSDVDDTLDQIQSLDMERSEEVKKVKRFRWLRAIASVGKK</sequence>
<dbReference type="AlphaFoldDB" id="A0A0B1T8Q2"/>
<dbReference type="EMBL" id="KN551535">
    <property type="protein sequence ID" value="KHJ92147.1"/>
    <property type="molecule type" value="Genomic_DNA"/>
</dbReference>
<reference evidence="3 4" key="1">
    <citation type="submission" date="2014-03" db="EMBL/GenBank/DDBJ databases">
        <title>Draft genome of the hookworm Oesophagostomum dentatum.</title>
        <authorList>
            <person name="Mitreva M."/>
        </authorList>
    </citation>
    <scope>NUCLEOTIDE SEQUENCE [LARGE SCALE GENOMIC DNA]</scope>
    <source>
        <strain evidence="3 4">OD-Hann</strain>
    </source>
</reference>
<evidence type="ECO:0000256" key="1">
    <source>
        <dbReference type="SAM" id="Coils"/>
    </source>
</evidence>
<organism evidence="3 4">
    <name type="scientific">Oesophagostomum dentatum</name>
    <name type="common">Nodular worm</name>
    <dbReference type="NCBI Taxonomy" id="61180"/>
    <lineage>
        <taxon>Eukaryota</taxon>
        <taxon>Metazoa</taxon>
        <taxon>Ecdysozoa</taxon>
        <taxon>Nematoda</taxon>
        <taxon>Chromadorea</taxon>
        <taxon>Rhabditida</taxon>
        <taxon>Rhabditina</taxon>
        <taxon>Rhabditomorpha</taxon>
        <taxon>Strongyloidea</taxon>
        <taxon>Strongylidae</taxon>
        <taxon>Oesophagostomum</taxon>
    </lineage>
</organism>
<name>A0A0B1T8Q2_OESDE</name>
<dbReference type="OrthoDB" id="5831841at2759"/>
<evidence type="ECO:0000256" key="2">
    <source>
        <dbReference type="SAM" id="MobiDB-lite"/>
    </source>
</evidence>
<accession>A0A0B1T8Q2</accession>
<evidence type="ECO:0000313" key="3">
    <source>
        <dbReference type="EMBL" id="KHJ92147.1"/>
    </source>
</evidence>
<feature type="compositionally biased region" description="Polar residues" evidence="2">
    <location>
        <begin position="174"/>
        <end position="189"/>
    </location>
</feature>
<feature type="compositionally biased region" description="Basic and acidic residues" evidence="2">
    <location>
        <begin position="226"/>
        <end position="246"/>
    </location>
</feature>
<feature type="compositionally biased region" description="Polar residues" evidence="2">
    <location>
        <begin position="209"/>
        <end position="219"/>
    </location>
</feature>
<dbReference type="Proteomes" id="UP000053660">
    <property type="component" value="Unassembled WGS sequence"/>
</dbReference>
<keyword evidence="1" id="KW-0175">Coiled coil</keyword>
<feature type="region of interest" description="Disordered" evidence="2">
    <location>
        <begin position="40"/>
        <end position="64"/>
    </location>
</feature>
<protein>
    <submittedName>
        <fullName evidence="3">Uncharacterized protein</fullName>
    </submittedName>
</protein>